<evidence type="ECO:0000256" key="1">
    <source>
        <dbReference type="SAM" id="MobiDB-lite"/>
    </source>
</evidence>
<accession>A0A6J5S3D3</accession>
<protein>
    <submittedName>
        <fullName evidence="2">Uncharacterized protein</fullName>
    </submittedName>
</protein>
<sequence>MADTVDSPTTSPPRPALRRIEKLVDGAWVVVRMRDLRRDDRFRISESDGEPTLTGTDITPTTEHVATSDAYPCDTNGQRALKALAASMTTDPAFVTWGIEAERMTSGPRLATSLLPAAADIDRHFNQDSYKRRPSCKEDCPWVYPPDDDGAPCPCAAPAQE</sequence>
<dbReference type="EMBL" id="LR797331">
    <property type="protein sequence ID" value="CAB4203478.1"/>
    <property type="molecule type" value="Genomic_DNA"/>
</dbReference>
<feature type="compositionally biased region" description="Low complexity" evidence="1">
    <location>
        <begin position="52"/>
        <end position="62"/>
    </location>
</feature>
<organism evidence="2">
    <name type="scientific">uncultured Caudovirales phage</name>
    <dbReference type="NCBI Taxonomy" id="2100421"/>
    <lineage>
        <taxon>Viruses</taxon>
        <taxon>Duplodnaviria</taxon>
        <taxon>Heunggongvirae</taxon>
        <taxon>Uroviricota</taxon>
        <taxon>Caudoviricetes</taxon>
        <taxon>Peduoviridae</taxon>
        <taxon>Maltschvirus</taxon>
        <taxon>Maltschvirus maltsch</taxon>
    </lineage>
</organism>
<gene>
    <name evidence="2" type="ORF">UFOVP1382_94</name>
</gene>
<feature type="region of interest" description="Disordered" evidence="1">
    <location>
        <begin position="45"/>
        <end position="68"/>
    </location>
</feature>
<reference evidence="2" key="1">
    <citation type="submission" date="2020-05" db="EMBL/GenBank/DDBJ databases">
        <authorList>
            <person name="Chiriac C."/>
            <person name="Salcher M."/>
            <person name="Ghai R."/>
            <person name="Kavagutti S V."/>
        </authorList>
    </citation>
    <scope>NUCLEOTIDE SEQUENCE</scope>
</reference>
<evidence type="ECO:0000313" key="2">
    <source>
        <dbReference type="EMBL" id="CAB4203478.1"/>
    </source>
</evidence>
<proteinExistence type="predicted"/>
<name>A0A6J5S3D3_9CAUD</name>